<name>A0A8T0GZ59_CERPU</name>
<feature type="domain" description="Virilizer N-terminal" evidence="7">
    <location>
        <begin position="11"/>
        <end position="125"/>
    </location>
</feature>
<dbReference type="PANTHER" id="PTHR23185">
    <property type="entry name" value="PROTEIN VIRILIZER HOMOLOG"/>
    <property type="match status" value="1"/>
</dbReference>
<keyword evidence="5" id="KW-0539">Nucleus</keyword>
<feature type="compositionally biased region" description="Polar residues" evidence="6">
    <location>
        <begin position="1755"/>
        <end position="1767"/>
    </location>
</feature>
<evidence type="ECO:0000256" key="2">
    <source>
        <dbReference type="ARBA" id="ARBA00008371"/>
    </source>
</evidence>
<keyword evidence="3" id="KW-0507">mRNA processing</keyword>
<evidence type="ECO:0000256" key="5">
    <source>
        <dbReference type="ARBA" id="ARBA00023242"/>
    </source>
</evidence>
<feature type="compositionally biased region" description="Polar residues" evidence="6">
    <location>
        <begin position="1532"/>
        <end position="1547"/>
    </location>
</feature>
<evidence type="ECO:0000313" key="9">
    <source>
        <dbReference type="Proteomes" id="UP000822688"/>
    </source>
</evidence>
<comment type="caution">
    <text evidence="8">The sequence shown here is derived from an EMBL/GenBank/DDBJ whole genome shotgun (WGS) entry which is preliminary data.</text>
</comment>
<feature type="compositionally biased region" description="Basic and acidic residues" evidence="6">
    <location>
        <begin position="1554"/>
        <end position="1566"/>
    </location>
</feature>
<dbReference type="OrthoDB" id="2011702at2759"/>
<evidence type="ECO:0000256" key="6">
    <source>
        <dbReference type="SAM" id="MobiDB-lite"/>
    </source>
</evidence>
<dbReference type="Proteomes" id="UP000822688">
    <property type="component" value="Chromosome 8"/>
</dbReference>
<dbReference type="InterPro" id="IPR026736">
    <property type="entry name" value="Virilizer"/>
</dbReference>
<evidence type="ECO:0000313" key="8">
    <source>
        <dbReference type="EMBL" id="KAG0564153.1"/>
    </source>
</evidence>
<dbReference type="GO" id="GO:0005634">
    <property type="term" value="C:nucleus"/>
    <property type="evidence" value="ECO:0007669"/>
    <property type="project" value="UniProtKB-SubCell"/>
</dbReference>
<feature type="region of interest" description="Disordered" evidence="6">
    <location>
        <begin position="748"/>
        <end position="769"/>
    </location>
</feature>
<comment type="subcellular location">
    <subcellularLocation>
        <location evidence="1">Nucleus</location>
    </subcellularLocation>
</comment>
<feature type="region of interest" description="Disordered" evidence="6">
    <location>
        <begin position="1424"/>
        <end position="1450"/>
    </location>
</feature>
<evidence type="ECO:0000256" key="1">
    <source>
        <dbReference type="ARBA" id="ARBA00004123"/>
    </source>
</evidence>
<reference evidence="8" key="1">
    <citation type="submission" date="2020-06" db="EMBL/GenBank/DDBJ databases">
        <title>WGS assembly of Ceratodon purpureus strain R40.</title>
        <authorList>
            <person name="Carey S.B."/>
            <person name="Jenkins J."/>
            <person name="Shu S."/>
            <person name="Lovell J.T."/>
            <person name="Sreedasyam A."/>
            <person name="Maumus F."/>
            <person name="Tiley G.P."/>
            <person name="Fernandez-Pozo N."/>
            <person name="Barry K."/>
            <person name="Chen C."/>
            <person name="Wang M."/>
            <person name="Lipzen A."/>
            <person name="Daum C."/>
            <person name="Saski C.A."/>
            <person name="Payton A.C."/>
            <person name="Mcbreen J.C."/>
            <person name="Conrad R.E."/>
            <person name="Kollar L.M."/>
            <person name="Olsson S."/>
            <person name="Huttunen S."/>
            <person name="Landis J.B."/>
            <person name="Wickett N.J."/>
            <person name="Johnson M.G."/>
            <person name="Rensing S.A."/>
            <person name="Grimwood J."/>
            <person name="Schmutz J."/>
            <person name="Mcdaniel S.F."/>
        </authorList>
    </citation>
    <scope>NUCLEOTIDE SEQUENCE</scope>
    <source>
        <strain evidence="8">R40</strain>
    </source>
</reference>
<dbReference type="EMBL" id="CM026429">
    <property type="protein sequence ID" value="KAG0564153.1"/>
    <property type="molecule type" value="Genomic_DNA"/>
</dbReference>
<dbReference type="PANTHER" id="PTHR23185:SF0">
    <property type="entry name" value="PROTEIN VIRILIZER HOMOLOG"/>
    <property type="match status" value="1"/>
</dbReference>
<keyword evidence="4" id="KW-0508">mRNA splicing</keyword>
<keyword evidence="9" id="KW-1185">Reference proteome</keyword>
<dbReference type="InterPro" id="IPR031801">
    <property type="entry name" value="VIR_N"/>
</dbReference>
<feature type="compositionally biased region" description="Basic and acidic residues" evidence="6">
    <location>
        <begin position="1514"/>
        <end position="1525"/>
    </location>
</feature>
<gene>
    <name evidence="8" type="ORF">KC19_8G087700</name>
</gene>
<proteinExistence type="inferred from homology"/>
<feature type="region of interest" description="Disordered" evidence="6">
    <location>
        <begin position="1744"/>
        <end position="1802"/>
    </location>
</feature>
<feature type="compositionally biased region" description="Polar residues" evidence="6">
    <location>
        <begin position="1567"/>
        <end position="1578"/>
    </location>
</feature>
<evidence type="ECO:0000256" key="3">
    <source>
        <dbReference type="ARBA" id="ARBA00022664"/>
    </source>
</evidence>
<dbReference type="GO" id="GO:0003723">
    <property type="term" value="F:RNA binding"/>
    <property type="evidence" value="ECO:0007669"/>
    <property type="project" value="TreeGrafter"/>
</dbReference>
<feature type="compositionally biased region" description="Polar residues" evidence="6">
    <location>
        <begin position="1677"/>
        <end position="1687"/>
    </location>
</feature>
<dbReference type="Pfam" id="PF15912">
    <property type="entry name" value="VIR_N"/>
    <property type="match status" value="1"/>
</dbReference>
<feature type="region of interest" description="Disordered" evidence="6">
    <location>
        <begin position="1495"/>
        <end position="1588"/>
    </location>
</feature>
<evidence type="ECO:0000259" key="7">
    <source>
        <dbReference type="Pfam" id="PF15912"/>
    </source>
</evidence>
<accession>A0A8T0GZ59</accession>
<feature type="compositionally biased region" description="Basic and acidic residues" evidence="6">
    <location>
        <begin position="1428"/>
        <end position="1438"/>
    </location>
</feature>
<dbReference type="GO" id="GO:0036396">
    <property type="term" value="C:RNA N6-methyladenosine methyltransferase complex"/>
    <property type="evidence" value="ECO:0007669"/>
    <property type="project" value="TreeGrafter"/>
</dbReference>
<evidence type="ECO:0000256" key="4">
    <source>
        <dbReference type="ARBA" id="ARBA00023187"/>
    </source>
</evidence>
<feature type="region of interest" description="Disordered" evidence="6">
    <location>
        <begin position="1672"/>
        <end position="1692"/>
    </location>
</feature>
<sequence>MAGATPPRSCLLFADSFHHDRLCHHVDEVRFTEPVVITACEVVELHQSSLCPTLPLKGTTSPESCALEFYVRSGRDSRFQRLGPAFLHSPAATSFLDVQAAVTEHMVLRGSYKSLSLVIYGNLASELCLDNKLDTNDLSTTAILKSDPLREVLLAHPPRISPLSNLHLLTPPTIEQGNLLDRLLKCVGGVDATHHLVSMLLTAAAAWHLSPQRRSKVAQWSAVKKLDLLDGSRNFPCDDSVQELLELHNLVQQKEDEGEHMLSNDGNGEMLVNLSQHWLQVGLEPSSGLTSSLSVVESLVGGLAAVQLLCSSCPKDVPAFLAAGGIRLLNQVVEEVSGTTALLLFALTSVEYVLRYGSACEVFLLQGKKFLLTLLENKQRLPVTSVLHRILQRLHCYELAVAFGQTVKLLTNSDEDEDAVTIKGATRLLNDLLVSLNFKDFVQRNSAEQNWENRDTQLLTCNGPGHNEFSNLLQDVDHALLSVLQETSFMSSLAAFLSVPYIWPITGSAPNVCIEFAFATQRLLLRLLECRSGLLFLNGDTESLMKLVSSLKNASGQELEVVPIRHVAVLSSMGYLCTPRSMAEILLSRLSVVTAVDRFVGADRESEAEFGALWDLSTMSRSEVGRQAILGIVSFPEVLTSLIEVVHLSSEPSVGGAAGHFAAEVLQKVFCDSALANQIALTTHASTLQTAVQAACSTGMNTCSKLVEWVEAAVVYKKKGAVGLLKHAAALIGPQNTSTAIHVDGSMDDDANNLRDRAPGSELPNASNKGLGPAMIQDSAIHALTISLRLLASAGWNLEIAALLYGDGAMGVVNAILEHCLAALQASSNEYDDEEAEEEEGRGEDLHKEQALLALLLPTLLLLLSLLKCLQGIIKQYCSTRLLDLLTQLHHVISAKAGAHEIVPPYSWTAGVLELGAVQQVLASLLAFWPVLSWTPPLLPRLLGPNSTSLPMEPGEACSLICLLEEFLPPERPRLNMDKAAVADIYRSVSVGNVHGIDVMSAVLWHTSPYHTEKMVHVLHPYLEQIGQVVVRFVPCKCEAFQDRLANLVIRLACQSPEDAAVLVRPILLLLQQRTAATEKSLLGETDVLQVTNTLRWVTLLAAHPSSKAVLLQEGAINVLLQIFSIEATSSVSGANLDWFVCSFRVVALLCDTAVSFSPAGFMDRHISEDYPTFSDCCAIASSLLRHCQMTHMEPHTEVLADALEKLASHDVGRAALASVALGHSGGATHTTNQDTLESQVSLAFDKDSPPFLMLWQNFASAMGLLELNAVHLRLVQRFAQVASVITGSGQSSVGGVALKALFGLDVSSVTTELKIIEEQDDKLEAVSRVVSILEQHITETESSSVSSCCTKISLQEALSTVSTMLNFLTGPAKAIILHEEIGSLLSRLPAARPIVERRAEAVAAQTSSCSGLIPSVISVEGANPTDVDNRNSNDETKGTIPWDCPKPLHERPVMTTRTLKRRVISTVEVASKRHRGDGTVSAVASRTTVVVTSSRRDTFRLRKPNTSRPPSMHVDDYVAREKSSDVLPGSSPATSATQLHRSNSGTERAPSIHVDEFMARQREHQQSTAVQGSSENGVTRPGLDIPERAYDGADLGLTDGNSGMMQSSTEYSNVMAVSSVTTFPAAPSPATGSMNTSGMNTELGKAPEILQRHVRSLSASELPGFPLQRAEEMKTEQNSGPETSIQPPSPVVKVKLERVPSTNSASAGSPSPFRPYEQEMNTLGTPAVKKESRQLSERNFVSRTSHGEAPAVPSFSTSHNNPSQQAPHSDMISHIPPPPPASPSPWLDASRRVDPSQLPPAMPRLIPAMNVIPYNHGPGTRPPPDLQVGGVVLQPPAGLWRDSPTVFSGLPPPAPPITGPIQHGPLYVQQPYMGANRPLEGYPASHTGTASTSGPRFGNFGGPPIGQGSSSHFQPPVPTGLPPLQSTQPPEQAVNRPPPLYLQEPDAIPQEPGAVLQQILQSPDTIQELLKDPKKLQQLLEQHPKLITLLQEKMNQGML</sequence>
<organism evidence="8 9">
    <name type="scientific">Ceratodon purpureus</name>
    <name type="common">Fire moss</name>
    <name type="synonym">Dicranum purpureum</name>
    <dbReference type="NCBI Taxonomy" id="3225"/>
    <lineage>
        <taxon>Eukaryota</taxon>
        <taxon>Viridiplantae</taxon>
        <taxon>Streptophyta</taxon>
        <taxon>Embryophyta</taxon>
        <taxon>Bryophyta</taxon>
        <taxon>Bryophytina</taxon>
        <taxon>Bryopsida</taxon>
        <taxon>Dicranidae</taxon>
        <taxon>Pseudoditrichales</taxon>
        <taxon>Ditrichaceae</taxon>
        <taxon>Ceratodon</taxon>
    </lineage>
</organism>
<dbReference type="GO" id="GO:0008380">
    <property type="term" value="P:RNA splicing"/>
    <property type="evidence" value="ECO:0007669"/>
    <property type="project" value="UniProtKB-KW"/>
</dbReference>
<comment type="similarity">
    <text evidence="2">Belongs to the vir family.</text>
</comment>
<feature type="region of interest" description="Disordered" evidence="6">
    <location>
        <begin position="1879"/>
        <end position="1947"/>
    </location>
</feature>
<dbReference type="GO" id="GO:0006397">
    <property type="term" value="P:mRNA processing"/>
    <property type="evidence" value="ECO:0007669"/>
    <property type="project" value="UniProtKB-KW"/>
</dbReference>
<protein>
    <recommendedName>
        <fullName evidence="7">Virilizer N-terminal domain-containing protein</fullName>
    </recommendedName>
</protein>
<feature type="region of interest" description="Disordered" evidence="6">
    <location>
        <begin position="1700"/>
        <end position="1719"/>
    </location>
</feature>
<feature type="compositionally biased region" description="Polar residues" evidence="6">
    <location>
        <begin position="1701"/>
        <end position="1710"/>
    </location>
</feature>